<evidence type="ECO:0000313" key="4">
    <source>
        <dbReference type="EnsemblMetazoa" id="XP_038055808.1"/>
    </source>
</evidence>
<dbReference type="GO" id="GO:0003676">
    <property type="term" value="F:nucleic acid binding"/>
    <property type="evidence" value="ECO:0007669"/>
    <property type="project" value="InterPro"/>
</dbReference>
<feature type="compositionally biased region" description="Basic and acidic residues" evidence="1">
    <location>
        <begin position="1"/>
        <end position="17"/>
    </location>
</feature>
<accession>A0A913ZVW9</accession>
<feature type="domain" description="Tc1-like transposase DDE" evidence="3">
    <location>
        <begin position="14"/>
        <end position="140"/>
    </location>
</feature>
<dbReference type="RefSeq" id="XP_038055808.1">
    <property type="nucleotide sequence ID" value="XM_038199880.1"/>
</dbReference>
<dbReference type="Pfam" id="PF13358">
    <property type="entry name" value="DDE_3"/>
    <property type="match status" value="1"/>
</dbReference>
<evidence type="ECO:0000313" key="5">
    <source>
        <dbReference type="Proteomes" id="UP000887568"/>
    </source>
</evidence>
<feature type="transmembrane region" description="Helical" evidence="2">
    <location>
        <begin position="195"/>
        <end position="214"/>
    </location>
</feature>
<dbReference type="Gene3D" id="3.30.420.10">
    <property type="entry name" value="Ribonuclease H-like superfamily/Ribonuclease H"/>
    <property type="match status" value="1"/>
</dbReference>
<dbReference type="InterPro" id="IPR036397">
    <property type="entry name" value="RNaseH_sf"/>
</dbReference>
<name>A0A913ZVW9_PATMI</name>
<dbReference type="InterPro" id="IPR038717">
    <property type="entry name" value="Tc1-like_DDE_dom"/>
</dbReference>
<dbReference type="PANTHER" id="PTHR23022:SF135">
    <property type="entry name" value="SI:DKEY-77F5.3"/>
    <property type="match status" value="1"/>
</dbReference>
<keyword evidence="2" id="KW-0472">Membrane</keyword>
<feature type="region of interest" description="Disordered" evidence="1">
    <location>
        <begin position="1"/>
        <end position="24"/>
    </location>
</feature>
<evidence type="ECO:0000256" key="2">
    <source>
        <dbReference type="SAM" id="Phobius"/>
    </source>
</evidence>
<keyword evidence="5" id="KW-1185">Reference proteome</keyword>
<organism evidence="4 5">
    <name type="scientific">Patiria miniata</name>
    <name type="common">Bat star</name>
    <name type="synonym">Asterina miniata</name>
    <dbReference type="NCBI Taxonomy" id="46514"/>
    <lineage>
        <taxon>Eukaryota</taxon>
        <taxon>Metazoa</taxon>
        <taxon>Echinodermata</taxon>
        <taxon>Eleutherozoa</taxon>
        <taxon>Asterozoa</taxon>
        <taxon>Asteroidea</taxon>
        <taxon>Valvatacea</taxon>
        <taxon>Valvatida</taxon>
        <taxon>Asterinidae</taxon>
        <taxon>Patiria</taxon>
    </lineage>
</organism>
<sequence length="240" mass="28187">MDRHSRMTFRNVHDGSKRRLKPKPKHPYKLHVWAGISCRGSTKIFIFDGIMRKDFYTDTILKEGLLPFLKQRYPDGHRFMQDNDPKHTSKYADDFMKKENINWIKSPAESPDMNPIEMVWNEMKCFLRKIHKPTTKDELREGRTERRNHKVLDNTDDSIEVSKLHFASQKSNPSCCRLWWRGNRLLKSFIDQTRLLASSVCMLGISFGFIAVNFCWAESRNRSSTCRAGRAPRQAPHCIP</sequence>
<protein>
    <recommendedName>
        <fullName evidence="3">Tc1-like transposase DDE domain-containing protein</fullName>
    </recommendedName>
</protein>
<dbReference type="Proteomes" id="UP000887568">
    <property type="component" value="Unplaced"/>
</dbReference>
<dbReference type="EnsemblMetazoa" id="XM_038199880.1">
    <property type="protein sequence ID" value="XP_038055808.1"/>
    <property type="gene ID" value="LOC119727812"/>
</dbReference>
<evidence type="ECO:0000259" key="3">
    <source>
        <dbReference type="Pfam" id="PF13358"/>
    </source>
</evidence>
<keyword evidence="2" id="KW-1133">Transmembrane helix</keyword>
<proteinExistence type="predicted"/>
<dbReference type="PANTHER" id="PTHR23022">
    <property type="entry name" value="TRANSPOSABLE ELEMENT-RELATED"/>
    <property type="match status" value="1"/>
</dbReference>
<dbReference type="GeneID" id="119727812"/>
<dbReference type="OrthoDB" id="6126210at2759"/>
<dbReference type="InterPro" id="IPR052338">
    <property type="entry name" value="Transposase_5"/>
</dbReference>
<reference evidence="4" key="1">
    <citation type="submission" date="2022-11" db="UniProtKB">
        <authorList>
            <consortium name="EnsemblMetazoa"/>
        </authorList>
    </citation>
    <scope>IDENTIFICATION</scope>
</reference>
<evidence type="ECO:0000256" key="1">
    <source>
        <dbReference type="SAM" id="MobiDB-lite"/>
    </source>
</evidence>
<dbReference type="AlphaFoldDB" id="A0A913ZVW9"/>
<keyword evidence="2" id="KW-0812">Transmembrane</keyword>